<dbReference type="AlphaFoldDB" id="A0A1X7A4G6"/>
<protein>
    <submittedName>
        <fullName evidence="1">Uncharacterized protein</fullName>
    </submittedName>
</protein>
<dbReference type="EMBL" id="FWFN01000009">
    <property type="protein sequence ID" value="SLN70381.1"/>
    <property type="molecule type" value="Genomic_DNA"/>
</dbReference>
<gene>
    <name evidence="1" type="ORF">PSM7751_03723</name>
</gene>
<proteinExistence type="predicted"/>
<reference evidence="1 2" key="1">
    <citation type="submission" date="2017-03" db="EMBL/GenBank/DDBJ databases">
        <authorList>
            <person name="Afonso C.L."/>
            <person name="Miller P.J."/>
            <person name="Scott M.A."/>
            <person name="Spackman E."/>
            <person name="Goraichik I."/>
            <person name="Dimitrov K.M."/>
            <person name="Suarez D.L."/>
            <person name="Swayne D.E."/>
        </authorList>
    </citation>
    <scope>NUCLEOTIDE SEQUENCE [LARGE SCALE GENOMIC DNA]</scope>
    <source>
        <strain evidence="1 2">CECT 7751</strain>
    </source>
</reference>
<dbReference type="Proteomes" id="UP000193963">
    <property type="component" value="Unassembled WGS sequence"/>
</dbReference>
<organism evidence="1 2">
    <name type="scientific">Pseudooceanicola marinus</name>
    <dbReference type="NCBI Taxonomy" id="396013"/>
    <lineage>
        <taxon>Bacteria</taxon>
        <taxon>Pseudomonadati</taxon>
        <taxon>Pseudomonadota</taxon>
        <taxon>Alphaproteobacteria</taxon>
        <taxon>Rhodobacterales</taxon>
        <taxon>Paracoccaceae</taxon>
        <taxon>Pseudooceanicola</taxon>
    </lineage>
</organism>
<sequence length="580" mass="62396">MPDNPNFAARPATVVRIEQPRCAHSFGVGGCAADPSAAPCYRTRGTCRAVPSYEAGAPLMLYYCFPGGGRPSDDLLFVPLLEGVSLSSPKINVSGADKRLNPFGLLGSGRLTFLDAEHSDYLVDPYRAQRGAPLVGTYWGRWLARNQFARAGMVVSVFEGFDGEPLSTFVRTDMMTDGIDRSGGEVVMNLTDILQKVRAEGLKVPQLSPGELREATDAVASAIEISGASLDDYPVQGEVRIGDEIVTYTSAAINAEGYLELSGLVRGADGSAASDHGAGDRVQRCLRLDGLSVDQGLALIYGETPMPADYLPLDEWAAEVENYLAPYILDGLISEPLDAGPLIGEILEQCQACQWFDGEARKVRLWAVKPMVNAAPVLTEERHIIGGSLEVRDFPDRRVSQAWVYYEPRERYGRGKNPDDFRRGFVSADLGYETEATFGAPAIRTIMARYIGARAVAAETTGRILARYSMGTSEAKFALLDRDAAAIGIGSVVILSSEDIQAEDGSRDLRLWVVTSAEPKRGTRQVHFTAEDATLAGTLTAIQEDGVPDYQGDGSDNPVGAFIGNDAGLLPDGRPCALIQ</sequence>
<evidence type="ECO:0000313" key="1">
    <source>
        <dbReference type="EMBL" id="SLN70381.1"/>
    </source>
</evidence>
<evidence type="ECO:0000313" key="2">
    <source>
        <dbReference type="Proteomes" id="UP000193963"/>
    </source>
</evidence>
<name>A0A1X7A4G6_9RHOB</name>
<keyword evidence="2" id="KW-1185">Reference proteome</keyword>
<accession>A0A1X7A4G6</accession>